<protein>
    <submittedName>
        <fullName evidence="1">Uncharacterized protein</fullName>
    </submittedName>
</protein>
<reference evidence="1" key="1">
    <citation type="submission" date="2023-08" db="EMBL/GenBank/DDBJ databases">
        <title>A de novo genome assembly of Solanum verrucosum Schlechtendal, a Mexican diploid species geographically isolated from the other diploid A-genome species in potato relatives.</title>
        <authorList>
            <person name="Hosaka K."/>
        </authorList>
    </citation>
    <scope>NUCLEOTIDE SEQUENCE</scope>
    <source>
        <tissue evidence="1">Young leaves</tissue>
    </source>
</reference>
<organism evidence="1 2">
    <name type="scientific">Solanum verrucosum</name>
    <dbReference type="NCBI Taxonomy" id="315347"/>
    <lineage>
        <taxon>Eukaryota</taxon>
        <taxon>Viridiplantae</taxon>
        <taxon>Streptophyta</taxon>
        <taxon>Embryophyta</taxon>
        <taxon>Tracheophyta</taxon>
        <taxon>Spermatophyta</taxon>
        <taxon>Magnoliopsida</taxon>
        <taxon>eudicotyledons</taxon>
        <taxon>Gunneridae</taxon>
        <taxon>Pentapetalae</taxon>
        <taxon>asterids</taxon>
        <taxon>lamiids</taxon>
        <taxon>Solanales</taxon>
        <taxon>Solanaceae</taxon>
        <taxon>Solanoideae</taxon>
        <taxon>Solaneae</taxon>
        <taxon>Solanum</taxon>
    </lineage>
</organism>
<dbReference type="PANTHER" id="PTHR34427:SF16">
    <property type="entry name" value="DUF4283 DOMAIN-CONTAINING PROTEIN"/>
    <property type="match status" value="1"/>
</dbReference>
<proteinExistence type="predicted"/>
<evidence type="ECO:0000313" key="1">
    <source>
        <dbReference type="EMBL" id="WMV30154.1"/>
    </source>
</evidence>
<name>A0AAF0R228_SOLVR</name>
<dbReference type="Proteomes" id="UP001234989">
    <property type="component" value="Chromosome 5"/>
</dbReference>
<dbReference type="PANTHER" id="PTHR34427">
    <property type="entry name" value="DUF4283 DOMAIN PROTEIN"/>
    <property type="match status" value="1"/>
</dbReference>
<dbReference type="EMBL" id="CP133616">
    <property type="protein sequence ID" value="WMV30154.1"/>
    <property type="molecule type" value="Genomic_DNA"/>
</dbReference>
<keyword evidence="2" id="KW-1185">Reference proteome</keyword>
<accession>A0AAF0R228</accession>
<evidence type="ECO:0000313" key="2">
    <source>
        <dbReference type="Proteomes" id="UP001234989"/>
    </source>
</evidence>
<dbReference type="AlphaFoldDB" id="A0AAF0R228"/>
<gene>
    <name evidence="1" type="ORF">MTR67_023539</name>
</gene>
<sequence>MMTRSVMSKKAMEWICFCLREAAKEHKKETRRWKLAERETKLFYTKKQNDYGKFMSLITLNSGGRSGLIIPELALNAGWVDIALKIERFIKCQQREKEHSFSKVTEDEYSYAEVVQQSKWGSSNLRRAEKNTKKGSILITKKVNIQEEDLLKRCLIGYCTAGKKEKPTLADNKELVLNKLEKGWTVVQPRTHMFRDACCEDEDVEMNVWHTRRDKIKNEVIREKVGVSSVADKMKEARLKWFGHVKRRFDAVEPSVFQKQPLYLHEVAVRSFYPSQTPLDGILLAK</sequence>